<dbReference type="SUPFAM" id="SSF48371">
    <property type="entry name" value="ARM repeat"/>
    <property type="match status" value="1"/>
</dbReference>
<dbReference type="RefSeq" id="WP_089617536.1">
    <property type="nucleotide sequence ID" value="NZ_BFRD01000379.1"/>
</dbReference>
<protein>
    <submittedName>
        <fullName evidence="1">ATP-binding protein</fullName>
    </submittedName>
</protein>
<organism evidence="1 2">
    <name type="scientific">Escherichia coli</name>
    <dbReference type="NCBI Taxonomy" id="562"/>
    <lineage>
        <taxon>Bacteria</taxon>
        <taxon>Pseudomonadati</taxon>
        <taxon>Pseudomonadota</taxon>
        <taxon>Gammaproteobacteria</taxon>
        <taxon>Enterobacterales</taxon>
        <taxon>Enterobacteriaceae</taxon>
        <taxon>Escherichia</taxon>
    </lineage>
</organism>
<evidence type="ECO:0000313" key="2">
    <source>
        <dbReference type="Proteomes" id="UP000512182"/>
    </source>
</evidence>
<sequence length="1375" mass="154225">MNIDFSLIRSAPKSRNDSFEALAVQLFRKTCRVPTKSTFISLRGDGGDGGVEAYFRSPDGAVFGVQAKYFFQLASAELTQIDSSLKAALSNHPTLTEYWIYIPFDLTGRVAAGKRGKSQAERFEEWKSKVESEASAKGKSLSIVLCTAAVICNQLLEIDPYGGMRRYWFDDTLLTAAQIQQCLDDAIAFAGPRYTSMLDVVTNAHVGLDFFGGTGDFREWYETSLTPIVREFHSLNGYGRKSLDILGETCATSATALIEEIIAYCESMRDNDVTATSVTDLCVALSSLLTLIADARHAQEDKFYKKHGKHSDTESFRQFHAEYMCAFPAGDMDAARKWEEQAQQLQNLLTSQVIGAATAHSLLLVGPAGIGKTHAIVSAALRRLEHGGFSLVVFGDDFGKAEPWEVLRSKIGLGAAIDRSTLFECIQACAEHTGLPFVIYIDALNESPREVRWKDKLPELLAQCKSYPDIKICVSTRDTYRNLVVDSRFPGVAFEHIGFSGHQFEAVQAFAAYYGLDAEITPLFSPELSNPLFLHLACKTLKGEGRDNLDISLPGFTSLFQGHLKHCDVLIREHLHYANPRNLVRAAMMALANTLTHELPQNRTWETCCEALSKIVGTETTPESFLNALAHEGLIILSVVDEDTFLIRLGYQRYGDILRAISLVEALDSDTAKLAEKIAALTEEDAGLLEALAAVLPEKTALEITAEEVGLPSEKAHKLFIQSLVWRSRQSVVEEIDEHIHAALHTPGLWESVYEALFSLSLVPDHRLNATNWLGPFLRQSSLAERDTYLSLAALGSFDNKTAVYSLIHAALFADITHWPAESRRLASLTLAWLTSCADRRIRDLSSKGLSRILANYPENCQTVISEFAYCDDDYVLERISLAIYSACLLSHQRRNAFMPALPGLLSIASDSKNILLRDTVQLLVNLLKTGEFPTAVTSQLQHYQTNVSLPSRWPVMADVKPLLDLEHLPSNMVLWGESMAPDFWRYQVESKISGFDLESANISHENIACWLMREALNLGYPGYNHCALNYDRHIGSQYGSGRGRKGYADRLGKKYYWIALHRLLGILASNVPALEDPYSDYEPTSDHLWSVDVRKVDLTDVRDITAESVYPVLMEETNYAFPDRNSDIKGWVRTDDLSPYEACLIRTDKEGEQWVALSHSYWDEDKAPNENSWNSPYLAVCAYYSSALINESIQNFKQKSARDIFQYNQGNSCYRGYLAEYPDSPVYKQLLNNEEDSEAFNFTEVSLLRGSEWEYDYSYTTPERQDSLIAPCQGIIQKLELLWDCQSGWVDRSGKLIAFHHKGVRQSGLFIHRSALNAYLAITGEELIYRRFANRGYFDLAGRNGSQIDLKTWIQYRADKAPVVLREEELPFNC</sequence>
<proteinExistence type="predicted"/>
<dbReference type="InterPro" id="IPR027417">
    <property type="entry name" value="P-loop_NTPase"/>
</dbReference>
<dbReference type="EMBL" id="CP056794">
    <property type="protein sequence ID" value="QLY97239.1"/>
    <property type="molecule type" value="Genomic_DNA"/>
</dbReference>
<dbReference type="Proteomes" id="UP000512182">
    <property type="component" value="Chromosome"/>
</dbReference>
<accession>A0A6D0CDW2</accession>
<dbReference type="InterPro" id="IPR016024">
    <property type="entry name" value="ARM-type_fold"/>
</dbReference>
<dbReference type="GO" id="GO:0005524">
    <property type="term" value="F:ATP binding"/>
    <property type="evidence" value="ECO:0007669"/>
    <property type="project" value="UniProtKB-KW"/>
</dbReference>
<name>A0A6D0CDW2_ECOLX</name>
<keyword evidence="1" id="KW-0547">Nucleotide-binding</keyword>
<evidence type="ECO:0000313" key="1">
    <source>
        <dbReference type="EMBL" id="QLY97239.1"/>
    </source>
</evidence>
<keyword evidence="1" id="KW-0067">ATP-binding</keyword>
<dbReference type="SUPFAM" id="SSF52540">
    <property type="entry name" value="P-loop containing nucleoside triphosphate hydrolases"/>
    <property type="match status" value="1"/>
</dbReference>
<reference evidence="1 2" key="1">
    <citation type="submission" date="2020-06" db="EMBL/GenBank/DDBJ databases">
        <title>REHAB project genomes.</title>
        <authorList>
            <person name="Shaw L.P."/>
        </authorList>
    </citation>
    <scope>NUCLEOTIDE SEQUENCE [LARGE SCALE GENOMIC DNA]</scope>
    <source>
        <strain evidence="1 2">RHBSTW-00177</strain>
    </source>
</reference>
<gene>
    <name evidence="1" type="ORF">HV109_11690</name>
</gene>